<evidence type="ECO:0000313" key="1">
    <source>
        <dbReference type="EMBL" id="CUR51030.1"/>
    </source>
</evidence>
<sequence>MELDEKRITQEDCSEDSLGPGILTLTNKRIAFDKTEGRIIDFSKKFGKTVLEANLNQITEVAKEGRIIKKVRIKIKSDENEKTYKFGVYNTGKWEKDVKEAISKFSSQ</sequence>
<gene>
    <name evidence="1" type="ORF">NDEV_0265</name>
</gene>
<keyword evidence="2" id="KW-1185">Reference proteome</keyword>
<name>A0A128A123_9ARCH</name>
<organism evidence="1 2">
    <name type="scientific">Nitrosotalea devaniterrae</name>
    <dbReference type="NCBI Taxonomy" id="1078905"/>
    <lineage>
        <taxon>Archaea</taxon>
        <taxon>Nitrososphaerota</taxon>
        <taxon>Nitrososphaeria</taxon>
        <taxon>Nitrosotaleales</taxon>
        <taxon>Nitrosotaleaceae</taxon>
        <taxon>Nitrosotalea</taxon>
    </lineage>
</organism>
<dbReference type="AlphaFoldDB" id="A0A128A123"/>
<evidence type="ECO:0008006" key="3">
    <source>
        <dbReference type="Google" id="ProtNLM"/>
    </source>
</evidence>
<accession>A0A128A123</accession>
<reference evidence="2" key="1">
    <citation type="submission" date="2015-10" db="EMBL/GenBank/DDBJ databases">
        <authorList>
            <person name="Lehtovirta-Morley L.E."/>
            <person name="Vieille C."/>
        </authorList>
    </citation>
    <scope>NUCLEOTIDE SEQUENCE [LARGE SCALE GENOMIC DNA]</scope>
</reference>
<dbReference type="EMBL" id="LN890280">
    <property type="protein sequence ID" value="CUR51030.1"/>
    <property type="molecule type" value="Genomic_DNA"/>
</dbReference>
<protein>
    <recommendedName>
        <fullName evidence="3">GRAM domain-containing protein</fullName>
    </recommendedName>
</protein>
<dbReference type="KEGG" id="ndv:NDEV_0265"/>
<evidence type="ECO:0000313" key="2">
    <source>
        <dbReference type="Proteomes" id="UP000196239"/>
    </source>
</evidence>
<dbReference type="Proteomes" id="UP000196239">
    <property type="component" value="Chromosome 1"/>
</dbReference>
<proteinExistence type="predicted"/>